<keyword evidence="3 5" id="KW-0378">Hydrolase</keyword>
<dbReference type="EC" id="3.2.2.-" evidence="5"/>
<accession>A0ABS2MZ69</accession>
<evidence type="ECO:0000313" key="6">
    <source>
        <dbReference type="EMBL" id="MBM7571190.1"/>
    </source>
</evidence>
<keyword evidence="6" id="KW-0326">Glycosidase</keyword>
<comment type="similarity">
    <text evidence="1 5">Belongs to the DNA glycosylase MPG family.</text>
</comment>
<dbReference type="Gene3D" id="3.10.300.10">
    <property type="entry name" value="Methylpurine-DNA glycosylase (MPG)"/>
    <property type="match status" value="1"/>
</dbReference>
<dbReference type="Proteomes" id="UP001296943">
    <property type="component" value="Unassembled WGS sequence"/>
</dbReference>
<dbReference type="InterPro" id="IPR003180">
    <property type="entry name" value="MPG"/>
</dbReference>
<dbReference type="CDD" id="cd00540">
    <property type="entry name" value="AAG"/>
    <property type="match status" value="1"/>
</dbReference>
<evidence type="ECO:0000256" key="2">
    <source>
        <dbReference type="ARBA" id="ARBA00022763"/>
    </source>
</evidence>
<dbReference type="InterPro" id="IPR036995">
    <property type="entry name" value="MPG_sf"/>
</dbReference>
<keyword evidence="2 5" id="KW-0227">DNA damage</keyword>
<sequence length="203" mass="22968">MVEKIKINQLKPIERAFYKQPTLQLAKALLGCILIKRTEEGTAAGIITETEGYIGPNDRAAHSYRNRRTKRTEIMYGEAGHAYIYTMHTHNLFNVVSGERDKPEAVLVRGLEPFYNKTLMTKRRPKAHSDIQLCNGPGKLTKALGITLADYGHLLTEEPLWLAYGNDSSFQVASGPRIGIDNAGEAKDYPWRFWIEGNRYISK</sequence>
<organism evidence="6 7">
    <name type="scientific">Aquibacillus albus</name>
    <dbReference type="NCBI Taxonomy" id="1168171"/>
    <lineage>
        <taxon>Bacteria</taxon>
        <taxon>Bacillati</taxon>
        <taxon>Bacillota</taxon>
        <taxon>Bacilli</taxon>
        <taxon>Bacillales</taxon>
        <taxon>Bacillaceae</taxon>
        <taxon>Aquibacillus</taxon>
    </lineage>
</organism>
<dbReference type="EMBL" id="JAFBDR010000007">
    <property type="protein sequence ID" value="MBM7571190.1"/>
    <property type="molecule type" value="Genomic_DNA"/>
</dbReference>
<dbReference type="PANTHER" id="PTHR10429:SF0">
    <property type="entry name" value="DNA-3-METHYLADENINE GLYCOSYLASE"/>
    <property type="match status" value="1"/>
</dbReference>
<gene>
    <name evidence="6" type="ORF">JOC48_001673</name>
</gene>
<dbReference type="NCBIfam" id="NF002002">
    <property type="entry name" value="PRK00802.1-2"/>
    <property type="match status" value="1"/>
</dbReference>
<dbReference type="RefSeq" id="WP_204498635.1">
    <property type="nucleotide sequence ID" value="NZ_JAFBDR010000007.1"/>
</dbReference>
<comment type="caution">
    <text evidence="6">The sequence shown here is derived from an EMBL/GenBank/DDBJ whole genome shotgun (WGS) entry which is preliminary data.</text>
</comment>
<dbReference type="HAMAP" id="MF_00527">
    <property type="entry name" value="3MGH"/>
    <property type="match status" value="1"/>
</dbReference>
<proteinExistence type="inferred from homology"/>
<name>A0ABS2MZ69_9BACI</name>
<evidence type="ECO:0000256" key="4">
    <source>
        <dbReference type="ARBA" id="ARBA00023204"/>
    </source>
</evidence>
<keyword evidence="4 5" id="KW-0234">DNA repair</keyword>
<dbReference type="InterPro" id="IPR011034">
    <property type="entry name" value="Formyl_transferase-like_C_sf"/>
</dbReference>
<protein>
    <recommendedName>
        <fullName evidence="5">Putative 3-methyladenine DNA glycosylase</fullName>
        <ecNumber evidence="5">3.2.2.-</ecNumber>
    </recommendedName>
</protein>
<evidence type="ECO:0000256" key="3">
    <source>
        <dbReference type="ARBA" id="ARBA00022801"/>
    </source>
</evidence>
<dbReference type="PANTHER" id="PTHR10429">
    <property type="entry name" value="DNA-3-METHYLADENINE GLYCOSYLASE"/>
    <property type="match status" value="1"/>
</dbReference>
<dbReference type="NCBIfam" id="TIGR00567">
    <property type="entry name" value="3mg"/>
    <property type="match status" value="1"/>
</dbReference>
<dbReference type="SUPFAM" id="SSF50486">
    <property type="entry name" value="FMT C-terminal domain-like"/>
    <property type="match status" value="1"/>
</dbReference>
<evidence type="ECO:0000256" key="5">
    <source>
        <dbReference type="HAMAP-Rule" id="MF_00527"/>
    </source>
</evidence>
<keyword evidence="7" id="KW-1185">Reference proteome</keyword>
<evidence type="ECO:0000313" key="7">
    <source>
        <dbReference type="Proteomes" id="UP001296943"/>
    </source>
</evidence>
<dbReference type="GO" id="GO:0003905">
    <property type="term" value="F:alkylbase DNA N-glycosylase activity"/>
    <property type="evidence" value="ECO:0007669"/>
    <property type="project" value="UniProtKB-EC"/>
</dbReference>
<reference evidence="6 7" key="1">
    <citation type="submission" date="2021-01" db="EMBL/GenBank/DDBJ databases">
        <title>Genomic Encyclopedia of Type Strains, Phase IV (KMG-IV): sequencing the most valuable type-strain genomes for metagenomic binning, comparative biology and taxonomic classification.</title>
        <authorList>
            <person name="Goeker M."/>
        </authorList>
    </citation>
    <scope>NUCLEOTIDE SEQUENCE [LARGE SCALE GENOMIC DNA]</scope>
    <source>
        <strain evidence="6 7">DSM 23711</strain>
    </source>
</reference>
<evidence type="ECO:0000256" key="1">
    <source>
        <dbReference type="ARBA" id="ARBA00009232"/>
    </source>
</evidence>
<dbReference type="Pfam" id="PF02245">
    <property type="entry name" value="Pur_DNA_glyco"/>
    <property type="match status" value="1"/>
</dbReference>